<accession>A0A2U1KSU0</accession>
<evidence type="ECO:0000259" key="2">
    <source>
        <dbReference type="Pfam" id="PF00391"/>
    </source>
</evidence>
<dbReference type="EMBL" id="PKPP01014338">
    <property type="protein sequence ID" value="PWA39783.1"/>
    <property type="molecule type" value="Genomic_DNA"/>
</dbReference>
<evidence type="ECO:0000256" key="1">
    <source>
        <dbReference type="SAM" id="Coils"/>
    </source>
</evidence>
<dbReference type="InterPro" id="IPR010121">
    <property type="entry name" value="Pyruvate_phosphate_dikinase"/>
</dbReference>
<dbReference type="PANTHER" id="PTHR22931:SF9">
    <property type="entry name" value="PYRUVATE, PHOSPHATE DIKINASE 1, CHLOROPLASTIC"/>
    <property type="match status" value="1"/>
</dbReference>
<dbReference type="PROSITE" id="PS00370">
    <property type="entry name" value="PEP_ENZYMES_PHOS_SITE"/>
    <property type="match status" value="1"/>
</dbReference>
<dbReference type="AlphaFoldDB" id="A0A2U1KSU0"/>
<dbReference type="InterPro" id="IPR036637">
    <property type="entry name" value="Phosphohistidine_dom_sf"/>
</dbReference>
<sequence>MGEAVIKGIRSSQHTFSSEVTSKLNELISDQEREMTELENQREKLKKKETELEKEINDEESILDNLYTKILLQQGLFGTAITCTCHNIINKTRCCCPTKVVYFRCCKPPCSAMLSAGSNANPLDMFSQVRTETSSKNVGGMHKTVGILTNKGGMTSHAVVVVRGWGKCCVSGCIDICVNADLKGLPDIGANASSGAPGNLGFLFNSSQRRVRTETSSKNVGDLKQGLFGTAVTCTCHNIINQTRCCCPTKVVYSRCCKPPCSAMLSARSNANPLDMFSQLMLLLVLQGTSVFSFTVHNADLKEREMTELESQRKKLKKKETELEKEIKDEESILDNMYTKILLQQRLFGTAITCTCHNIINKTRFCCPTKVVYSRCCKLPCSAMLSAGSNANPLDMFS</sequence>
<keyword evidence="1" id="KW-0175">Coiled coil</keyword>
<name>A0A2U1KSU0_ARTAN</name>
<evidence type="ECO:0000313" key="3">
    <source>
        <dbReference type="EMBL" id="PWA39783.1"/>
    </source>
</evidence>
<dbReference type="InterPro" id="IPR018274">
    <property type="entry name" value="PEP_util_AS"/>
</dbReference>
<reference evidence="3 4" key="1">
    <citation type="journal article" date="2018" name="Mol. Plant">
        <title>The genome of Artemisia annua provides insight into the evolution of Asteraceae family and artemisinin biosynthesis.</title>
        <authorList>
            <person name="Shen Q."/>
            <person name="Zhang L."/>
            <person name="Liao Z."/>
            <person name="Wang S."/>
            <person name="Yan T."/>
            <person name="Shi P."/>
            <person name="Liu M."/>
            <person name="Fu X."/>
            <person name="Pan Q."/>
            <person name="Wang Y."/>
            <person name="Lv Z."/>
            <person name="Lu X."/>
            <person name="Zhang F."/>
            <person name="Jiang W."/>
            <person name="Ma Y."/>
            <person name="Chen M."/>
            <person name="Hao X."/>
            <person name="Li L."/>
            <person name="Tang Y."/>
            <person name="Lv G."/>
            <person name="Zhou Y."/>
            <person name="Sun X."/>
            <person name="Brodelius P.E."/>
            <person name="Rose J.K.C."/>
            <person name="Tang K."/>
        </authorList>
    </citation>
    <scope>NUCLEOTIDE SEQUENCE [LARGE SCALE GENOMIC DNA]</scope>
    <source>
        <strain evidence="4">cv. Huhao1</strain>
        <tissue evidence="3">Leaf</tissue>
    </source>
</reference>
<dbReference type="STRING" id="35608.A0A2U1KSU0"/>
<evidence type="ECO:0000313" key="4">
    <source>
        <dbReference type="Proteomes" id="UP000245207"/>
    </source>
</evidence>
<dbReference type="Proteomes" id="UP000245207">
    <property type="component" value="Unassembled WGS sequence"/>
</dbReference>
<protein>
    <recommendedName>
        <fullName evidence="2">PEP-utilising enzyme mobile domain-containing protein</fullName>
    </recommendedName>
</protein>
<feature type="domain" description="PEP-utilising enzyme mobile" evidence="2">
    <location>
        <begin position="129"/>
        <end position="177"/>
    </location>
</feature>
<dbReference type="GO" id="GO:0050242">
    <property type="term" value="F:pyruvate, phosphate dikinase activity"/>
    <property type="evidence" value="ECO:0007669"/>
    <property type="project" value="InterPro"/>
</dbReference>
<proteinExistence type="predicted"/>
<keyword evidence="4" id="KW-1185">Reference proteome</keyword>
<dbReference type="PANTHER" id="PTHR22931">
    <property type="entry name" value="PHOSPHOENOLPYRUVATE DIKINASE-RELATED"/>
    <property type="match status" value="1"/>
</dbReference>
<dbReference type="InterPro" id="IPR008279">
    <property type="entry name" value="PEP-util_enz_mobile_dom"/>
</dbReference>
<dbReference type="SUPFAM" id="SSF52009">
    <property type="entry name" value="Phosphohistidine domain"/>
    <property type="match status" value="1"/>
</dbReference>
<dbReference type="Gene3D" id="3.50.30.10">
    <property type="entry name" value="Phosphohistidine domain"/>
    <property type="match status" value="1"/>
</dbReference>
<dbReference type="Pfam" id="PF00391">
    <property type="entry name" value="PEP-utilizers"/>
    <property type="match status" value="1"/>
</dbReference>
<feature type="coiled-coil region" evidence="1">
    <location>
        <begin position="299"/>
        <end position="333"/>
    </location>
</feature>
<dbReference type="OrthoDB" id="2019883at2759"/>
<gene>
    <name evidence="3" type="ORF">CTI12_AA567390</name>
</gene>
<feature type="coiled-coil region" evidence="1">
    <location>
        <begin position="21"/>
        <end position="69"/>
    </location>
</feature>
<organism evidence="3 4">
    <name type="scientific">Artemisia annua</name>
    <name type="common">Sweet wormwood</name>
    <dbReference type="NCBI Taxonomy" id="35608"/>
    <lineage>
        <taxon>Eukaryota</taxon>
        <taxon>Viridiplantae</taxon>
        <taxon>Streptophyta</taxon>
        <taxon>Embryophyta</taxon>
        <taxon>Tracheophyta</taxon>
        <taxon>Spermatophyta</taxon>
        <taxon>Magnoliopsida</taxon>
        <taxon>eudicotyledons</taxon>
        <taxon>Gunneridae</taxon>
        <taxon>Pentapetalae</taxon>
        <taxon>asterids</taxon>
        <taxon>campanulids</taxon>
        <taxon>Asterales</taxon>
        <taxon>Asteraceae</taxon>
        <taxon>Asteroideae</taxon>
        <taxon>Anthemideae</taxon>
        <taxon>Artemisiinae</taxon>
        <taxon>Artemisia</taxon>
    </lineage>
</organism>
<comment type="caution">
    <text evidence="3">The sequence shown here is derived from an EMBL/GenBank/DDBJ whole genome shotgun (WGS) entry which is preliminary data.</text>
</comment>